<dbReference type="AlphaFoldDB" id="A0A2S5VXP6"/>
<protein>
    <submittedName>
        <fullName evidence="9">LD-carboxypeptidase</fullName>
    </submittedName>
</protein>
<dbReference type="InterPro" id="IPR027461">
    <property type="entry name" value="Carboxypeptidase_A_C_sf"/>
</dbReference>
<dbReference type="InterPro" id="IPR040921">
    <property type="entry name" value="Peptidase_S66C"/>
</dbReference>
<evidence type="ECO:0000259" key="8">
    <source>
        <dbReference type="Pfam" id="PF17676"/>
    </source>
</evidence>
<reference evidence="9 10" key="1">
    <citation type="submission" date="2018-02" db="EMBL/GenBank/DDBJ databases">
        <title>Bacteriophage NCPPB3778 and a type I-E CRISPR drive the evolution of the US Biological Select Agent, Rathayibacter toxicus.</title>
        <authorList>
            <person name="Davis E.W.II."/>
            <person name="Tabima J.F."/>
            <person name="Weisberg A.J."/>
            <person name="Lopes L.D."/>
            <person name="Wiseman M.S."/>
            <person name="Wiseman M.S."/>
            <person name="Pupko T."/>
            <person name="Belcher M.S."/>
            <person name="Sechler A.J."/>
            <person name="Tancos M.A."/>
            <person name="Schroeder B.K."/>
            <person name="Murray T.D."/>
            <person name="Luster D.G."/>
            <person name="Schneider W.L."/>
            <person name="Rogers E."/>
            <person name="Andreote F.D."/>
            <person name="Grunwald N.J."/>
            <person name="Putnam M.L."/>
            <person name="Chang J.H."/>
        </authorList>
    </citation>
    <scope>NUCLEOTIDE SEQUENCE [LARGE SCALE GENOMIC DNA]</scope>
    <source>
        <strain evidence="9 10">AY1B3</strain>
    </source>
</reference>
<dbReference type="CDD" id="cd07025">
    <property type="entry name" value="Peptidase_S66"/>
    <property type="match status" value="1"/>
</dbReference>
<keyword evidence="4" id="KW-0378">Hydrolase</keyword>
<accession>A0A2S5VXP6</accession>
<dbReference type="InterPro" id="IPR003507">
    <property type="entry name" value="S66_fam"/>
</dbReference>
<dbReference type="Pfam" id="PF17676">
    <property type="entry name" value="Peptidase_S66C"/>
    <property type="match status" value="1"/>
</dbReference>
<dbReference type="Proteomes" id="UP000239241">
    <property type="component" value="Unassembled WGS sequence"/>
</dbReference>
<dbReference type="InterPro" id="IPR027478">
    <property type="entry name" value="LdcA_N"/>
</dbReference>
<feature type="active site" description="Charge relay system" evidence="6">
    <location>
        <position position="198"/>
    </location>
</feature>
<evidence type="ECO:0000256" key="6">
    <source>
        <dbReference type="PIRSR" id="PIRSR028757-1"/>
    </source>
</evidence>
<dbReference type="PIRSF" id="PIRSF028757">
    <property type="entry name" value="LD-carboxypeptidase"/>
    <property type="match status" value="1"/>
</dbReference>
<comment type="caution">
    <text evidence="9">The sequence shown here is derived from an EMBL/GenBank/DDBJ whole genome shotgun (WGS) entry which is preliminary data.</text>
</comment>
<dbReference type="Gene3D" id="3.50.30.60">
    <property type="entry name" value="LD-carboxypeptidase A C-terminal domain-like"/>
    <property type="match status" value="1"/>
</dbReference>
<keyword evidence="5" id="KW-0720">Serine protease</keyword>
<keyword evidence="3" id="KW-0645">Protease</keyword>
<feature type="domain" description="LD-carboxypeptidase N-terminal" evidence="7">
    <location>
        <begin position="13"/>
        <end position="128"/>
    </location>
</feature>
<evidence type="ECO:0000259" key="7">
    <source>
        <dbReference type="Pfam" id="PF02016"/>
    </source>
</evidence>
<feature type="active site" description="Nucleophile" evidence="6">
    <location>
        <position position="109"/>
    </location>
</feature>
<dbReference type="PANTHER" id="PTHR30237">
    <property type="entry name" value="MURAMOYLTETRAPEPTIDE CARBOXYPEPTIDASE"/>
    <property type="match status" value="1"/>
</dbReference>
<dbReference type="PANTHER" id="PTHR30237:SF2">
    <property type="entry name" value="MUREIN TETRAPEPTIDE CARBOXYPEPTIDASE"/>
    <property type="match status" value="1"/>
</dbReference>
<evidence type="ECO:0000313" key="10">
    <source>
        <dbReference type="Proteomes" id="UP000239241"/>
    </source>
</evidence>
<comment type="similarity">
    <text evidence="1">Belongs to the peptidase S66 family.</text>
</comment>
<dbReference type="Pfam" id="PF02016">
    <property type="entry name" value="Peptidase_S66"/>
    <property type="match status" value="1"/>
</dbReference>
<dbReference type="GO" id="GO:0004180">
    <property type="term" value="F:carboxypeptidase activity"/>
    <property type="evidence" value="ECO:0007669"/>
    <property type="project" value="UniProtKB-KW"/>
</dbReference>
<gene>
    <name evidence="9" type="ORF">C5E16_01905</name>
</gene>
<evidence type="ECO:0000256" key="3">
    <source>
        <dbReference type="ARBA" id="ARBA00022670"/>
    </source>
</evidence>
<dbReference type="GO" id="GO:0006508">
    <property type="term" value="P:proteolysis"/>
    <property type="evidence" value="ECO:0007669"/>
    <property type="project" value="UniProtKB-KW"/>
</dbReference>
<dbReference type="EMBL" id="PSXY01000002">
    <property type="protein sequence ID" value="PPF71078.1"/>
    <property type="molecule type" value="Genomic_DNA"/>
</dbReference>
<evidence type="ECO:0000256" key="2">
    <source>
        <dbReference type="ARBA" id="ARBA00022645"/>
    </source>
</evidence>
<organism evidence="9 10">
    <name type="scientific">Clavibacter michiganensis</name>
    <dbReference type="NCBI Taxonomy" id="28447"/>
    <lineage>
        <taxon>Bacteria</taxon>
        <taxon>Bacillati</taxon>
        <taxon>Actinomycetota</taxon>
        <taxon>Actinomycetes</taxon>
        <taxon>Micrococcales</taxon>
        <taxon>Microbacteriaceae</taxon>
        <taxon>Clavibacter</taxon>
    </lineage>
</organism>
<evidence type="ECO:0000313" key="9">
    <source>
        <dbReference type="EMBL" id="PPF71078.1"/>
    </source>
</evidence>
<dbReference type="InterPro" id="IPR029062">
    <property type="entry name" value="Class_I_gatase-like"/>
</dbReference>
<keyword evidence="2 9" id="KW-0121">Carboxypeptidase</keyword>
<dbReference type="InterPro" id="IPR040449">
    <property type="entry name" value="Peptidase_S66_N"/>
</dbReference>
<dbReference type="Gene3D" id="3.40.50.10740">
    <property type="entry name" value="Class I glutamine amidotransferase-like"/>
    <property type="match status" value="1"/>
</dbReference>
<evidence type="ECO:0000256" key="4">
    <source>
        <dbReference type="ARBA" id="ARBA00022801"/>
    </source>
</evidence>
<dbReference type="GO" id="GO:0008236">
    <property type="term" value="F:serine-type peptidase activity"/>
    <property type="evidence" value="ECO:0007669"/>
    <property type="project" value="UniProtKB-KW"/>
</dbReference>
<sequence length="303" mass="32246">MPRPRRLSPGDSVALVSPASWPHDDVPAWMVERIEAWGLRVVMGTHVLDHRGYLAGRDEDRLADLNRAIRDPEIRAIIATTGGCGSFRLHPHLDLDALRADPKPLVGYSDITALHLAWASAGVPALHGAIAGKHGDHVRRLLLDDAETVVTTDVEALSARLTTTGKAQGRLLGGNLEMMARSVGVVDMDLTDAILLLEINRAAGLGMVDRALTQLRYSGALDGLAAVALGSIDQFAGYEDRGWTILDVLRDHLDALRVPVLGGLPLGHVEDLVPVPVGVPATLDTATGELTVARPFAERASGG</sequence>
<evidence type="ECO:0000256" key="1">
    <source>
        <dbReference type="ARBA" id="ARBA00010233"/>
    </source>
</evidence>
<name>A0A2S5VXP6_9MICO</name>
<proteinExistence type="inferred from homology"/>
<feature type="active site" description="Charge relay system" evidence="6">
    <location>
        <position position="268"/>
    </location>
</feature>
<feature type="domain" description="LD-carboxypeptidase C-terminal" evidence="8">
    <location>
        <begin position="168"/>
        <end position="283"/>
    </location>
</feature>
<dbReference type="SUPFAM" id="SSF52317">
    <property type="entry name" value="Class I glutamine amidotransferase-like"/>
    <property type="match status" value="1"/>
</dbReference>
<evidence type="ECO:0000256" key="5">
    <source>
        <dbReference type="ARBA" id="ARBA00022825"/>
    </source>
</evidence>
<dbReference type="SUPFAM" id="SSF141986">
    <property type="entry name" value="LD-carboxypeptidase A C-terminal domain-like"/>
    <property type="match status" value="1"/>
</dbReference>